<feature type="chain" id="PRO_5046662650" evidence="2">
    <location>
        <begin position="20"/>
        <end position="161"/>
    </location>
</feature>
<organism evidence="3 4">
    <name type="scientific">Apiospora rasikravindrae</name>
    <dbReference type="NCBI Taxonomy" id="990691"/>
    <lineage>
        <taxon>Eukaryota</taxon>
        <taxon>Fungi</taxon>
        <taxon>Dikarya</taxon>
        <taxon>Ascomycota</taxon>
        <taxon>Pezizomycotina</taxon>
        <taxon>Sordariomycetes</taxon>
        <taxon>Xylariomycetidae</taxon>
        <taxon>Amphisphaeriales</taxon>
        <taxon>Apiosporaceae</taxon>
        <taxon>Apiospora</taxon>
    </lineage>
</organism>
<evidence type="ECO:0000313" key="3">
    <source>
        <dbReference type="EMBL" id="KAK8052487.1"/>
    </source>
</evidence>
<evidence type="ECO:0000256" key="2">
    <source>
        <dbReference type="SAM" id="SignalP"/>
    </source>
</evidence>
<sequence>MQFMFGSALLAGLVGLGSAAPVINSTSNETVLISRDARAYCAYQFHLMFPKVGVYVPNNLMGSAQGTGPYGPAELNWCNPRAWQAQLDDAGTGLICTFNTYIGCHGDDVARAPARGLGRLGHLRQRPGSECRPNPRGGGRGSRLACGIFAEEEAVSGTGSI</sequence>
<feature type="compositionally biased region" description="Low complexity" evidence="1">
    <location>
        <begin position="126"/>
        <end position="135"/>
    </location>
</feature>
<dbReference type="Proteomes" id="UP001444661">
    <property type="component" value="Unassembled WGS sequence"/>
</dbReference>
<gene>
    <name evidence="3" type="ORF">PG993_003872</name>
</gene>
<dbReference type="EMBL" id="JAQQWK010000002">
    <property type="protein sequence ID" value="KAK8052487.1"/>
    <property type="molecule type" value="Genomic_DNA"/>
</dbReference>
<comment type="caution">
    <text evidence="3">The sequence shown here is derived from an EMBL/GenBank/DDBJ whole genome shotgun (WGS) entry which is preliminary data.</text>
</comment>
<protein>
    <submittedName>
        <fullName evidence="3">Uncharacterized protein</fullName>
    </submittedName>
</protein>
<keyword evidence="4" id="KW-1185">Reference proteome</keyword>
<feature type="region of interest" description="Disordered" evidence="1">
    <location>
        <begin position="123"/>
        <end position="142"/>
    </location>
</feature>
<accession>A0ABR1U0S9</accession>
<evidence type="ECO:0000256" key="1">
    <source>
        <dbReference type="SAM" id="MobiDB-lite"/>
    </source>
</evidence>
<proteinExistence type="predicted"/>
<name>A0ABR1U0S9_9PEZI</name>
<keyword evidence="2" id="KW-0732">Signal</keyword>
<reference evidence="3 4" key="1">
    <citation type="submission" date="2023-01" db="EMBL/GenBank/DDBJ databases">
        <title>Analysis of 21 Apiospora genomes using comparative genomics revels a genus with tremendous synthesis potential of carbohydrate active enzymes and secondary metabolites.</title>
        <authorList>
            <person name="Sorensen T."/>
        </authorList>
    </citation>
    <scope>NUCLEOTIDE SEQUENCE [LARGE SCALE GENOMIC DNA]</scope>
    <source>
        <strain evidence="3 4">CBS 33761</strain>
    </source>
</reference>
<evidence type="ECO:0000313" key="4">
    <source>
        <dbReference type="Proteomes" id="UP001444661"/>
    </source>
</evidence>
<feature type="signal peptide" evidence="2">
    <location>
        <begin position="1"/>
        <end position="19"/>
    </location>
</feature>